<evidence type="ECO:0000313" key="2">
    <source>
        <dbReference type="EMBL" id="GAA5181935.1"/>
    </source>
</evidence>
<feature type="region of interest" description="Disordered" evidence="1">
    <location>
        <begin position="1"/>
        <end position="39"/>
    </location>
</feature>
<dbReference type="Proteomes" id="UP001501570">
    <property type="component" value="Unassembled WGS sequence"/>
</dbReference>
<organism evidence="2 3">
    <name type="scientific">Rugosimonospora acidiphila</name>
    <dbReference type="NCBI Taxonomy" id="556531"/>
    <lineage>
        <taxon>Bacteria</taxon>
        <taxon>Bacillati</taxon>
        <taxon>Actinomycetota</taxon>
        <taxon>Actinomycetes</taxon>
        <taxon>Micromonosporales</taxon>
        <taxon>Micromonosporaceae</taxon>
        <taxon>Rugosimonospora</taxon>
    </lineage>
</organism>
<name>A0ABP9RPL3_9ACTN</name>
<reference evidence="3" key="1">
    <citation type="journal article" date="2019" name="Int. J. Syst. Evol. Microbiol.">
        <title>The Global Catalogue of Microorganisms (GCM) 10K type strain sequencing project: providing services to taxonomists for standard genome sequencing and annotation.</title>
        <authorList>
            <consortium name="The Broad Institute Genomics Platform"/>
            <consortium name="The Broad Institute Genome Sequencing Center for Infectious Disease"/>
            <person name="Wu L."/>
            <person name="Ma J."/>
        </authorList>
    </citation>
    <scope>NUCLEOTIDE SEQUENCE [LARGE SCALE GENOMIC DNA]</scope>
    <source>
        <strain evidence="3">JCM 18304</strain>
    </source>
</reference>
<comment type="caution">
    <text evidence="2">The sequence shown here is derived from an EMBL/GenBank/DDBJ whole genome shotgun (WGS) entry which is preliminary data.</text>
</comment>
<proteinExistence type="predicted"/>
<accession>A0ABP9RPL3</accession>
<dbReference type="EMBL" id="BAABJQ010000004">
    <property type="protein sequence ID" value="GAA5181935.1"/>
    <property type="molecule type" value="Genomic_DNA"/>
</dbReference>
<evidence type="ECO:0000256" key="1">
    <source>
        <dbReference type="SAM" id="MobiDB-lite"/>
    </source>
</evidence>
<keyword evidence="3" id="KW-1185">Reference proteome</keyword>
<evidence type="ECO:0000313" key="3">
    <source>
        <dbReference type="Proteomes" id="UP001501570"/>
    </source>
</evidence>
<gene>
    <name evidence="2" type="ORF">GCM10023322_17740</name>
</gene>
<protein>
    <submittedName>
        <fullName evidence="2">Uncharacterized protein</fullName>
    </submittedName>
</protein>
<sequence>MRDGRVRGRMRPKRIAAGGGAGSLDEVCEDSREPAPSNRVSGAIGVRECGAGVGYPGEKAECRPQADG</sequence>